<keyword evidence="1" id="KW-0812">Transmembrane</keyword>
<organism evidence="2 3">
    <name type="scientific">Caballeronia hypogeia</name>
    <dbReference type="NCBI Taxonomy" id="1777140"/>
    <lineage>
        <taxon>Bacteria</taxon>
        <taxon>Pseudomonadati</taxon>
        <taxon>Pseudomonadota</taxon>
        <taxon>Betaproteobacteria</taxon>
        <taxon>Burkholderiales</taxon>
        <taxon>Burkholderiaceae</taxon>
        <taxon>Caballeronia</taxon>
    </lineage>
</organism>
<gene>
    <name evidence="2" type="ORF">AWB79_03979</name>
</gene>
<dbReference type="RefSeq" id="WP_332459667.1">
    <property type="nucleotide sequence ID" value="NZ_FCOA02000013.1"/>
</dbReference>
<dbReference type="EMBL" id="FCOA02000013">
    <property type="protein sequence ID" value="SAK71771.1"/>
    <property type="molecule type" value="Genomic_DNA"/>
</dbReference>
<keyword evidence="3" id="KW-1185">Reference proteome</keyword>
<evidence type="ECO:0000313" key="3">
    <source>
        <dbReference type="Proteomes" id="UP000054851"/>
    </source>
</evidence>
<dbReference type="STRING" id="1777140.AWB79_03979"/>
<evidence type="ECO:0008006" key="4">
    <source>
        <dbReference type="Google" id="ProtNLM"/>
    </source>
</evidence>
<sequence>MSKVQHQIMPGGPVHKHRKPLHFKARDNGLGFSPITIALHWIIALLVLPILAMKFLALAEPAWNPERALTL</sequence>
<dbReference type="AlphaFoldDB" id="A0A158BP28"/>
<dbReference type="Proteomes" id="UP000054851">
    <property type="component" value="Unassembled WGS sequence"/>
</dbReference>
<protein>
    <recommendedName>
        <fullName evidence="4">Cytochrome B561</fullName>
    </recommendedName>
</protein>
<proteinExistence type="predicted"/>
<feature type="transmembrane region" description="Helical" evidence="1">
    <location>
        <begin position="37"/>
        <end position="57"/>
    </location>
</feature>
<evidence type="ECO:0000256" key="1">
    <source>
        <dbReference type="SAM" id="Phobius"/>
    </source>
</evidence>
<keyword evidence="1" id="KW-1133">Transmembrane helix</keyword>
<comment type="caution">
    <text evidence="2">The sequence shown here is derived from an EMBL/GenBank/DDBJ whole genome shotgun (WGS) entry which is preliminary data.</text>
</comment>
<reference evidence="2" key="1">
    <citation type="submission" date="2016-01" db="EMBL/GenBank/DDBJ databases">
        <authorList>
            <person name="Peeters C."/>
        </authorList>
    </citation>
    <scope>NUCLEOTIDE SEQUENCE</scope>
    <source>
        <strain evidence="2">LMG 29322</strain>
    </source>
</reference>
<accession>A0A158BP28</accession>
<keyword evidence="1" id="KW-0472">Membrane</keyword>
<name>A0A158BP28_9BURK</name>
<evidence type="ECO:0000313" key="2">
    <source>
        <dbReference type="EMBL" id="SAK71771.1"/>
    </source>
</evidence>